<feature type="domain" description="NACHT" evidence="3">
    <location>
        <begin position="198"/>
        <end position="343"/>
    </location>
</feature>
<dbReference type="Proteomes" id="UP001218218">
    <property type="component" value="Unassembled WGS sequence"/>
</dbReference>
<protein>
    <recommendedName>
        <fullName evidence="3">NACHT domain-containing protein</fullName>
    </recommendedName>
</protein>
<keyword evidence="5" id="KW-1185">Reference proteome</keyword>
<dbReference type="AlphaFoldDB" id="A0AAD7EUE4"/>
<keyword evidence="1" id="KW-0677">Repeat</keyword>
<feature type="region of interest" description="Disordered" evidence="2">
    <location>
        <begin position="1"/>
        <end position="85"/>
    </location>
</feature>
<dbReference type="PANTHER" id="PTHR10039">
    <property type="entry name" value="AMELOGENIN"/>
    <property type="match status" value="1"/>
</dbReference>
<evidence type="ECO:0000256" key="2">
    <source>
        <dbReference type="SAM" id="MobiDB-lite"/>
    </source>
</evidence>
<feature type="compositionally biased region" description="Basic and acidic residues" evidence="2">
    <location>
        <begin position="64"/>
        <end position="85"/>
    </location>
</feature>
<name>A0AAD7EUE4_9AGAR</name>
<dbReference type="PROSITE" id="PS50837">
    <property type="entry name" value="NACHT"/>
    <property type="match status" value="1"/>
</dbReference>
<feature type="compositionally biased region" description="Low complexity" evidence="2">
    <location>
        <begin position="24"/>
        <end position="46"/>
    </location>
</feature>
<evidence type="ECO:0000313" key="5">
    <source>
        <dbReference type="Proteomes" id="UP001218218"/>
    </source>
</evidence>
<dbReference type="EMBL" id="JARIHO010000013">
    <property type="protein sequence ID" value="KAJ7351605.1"/>
    <property type="molecule type" value="Genomic_DNA"/>
</dbReference>
<dbReference type="Gene3D" id="3.40.50.300">
    <property type="entry name" value="P-loop containing nucleotide triphosphate hydrolases"/>
    <property type="match status" value="1"/>
</dbReference>
<dbReference type="InterPro" id="IPR027417">
    <property type="entry name" value="P-loop_NTPase"/>
</dbReference>
<dbReference type="InterPro" id="IPR056884">
    <property type="entry name" value="NPHP3-like_N"/>
</dbReference>
<accession>A0AAD7EUE4</accession>
<evidence type="ECO:0000259" key="3">
    <source>
        <dbReference type="PROSITE" id="PS50837"/>
    </source>
</evidence>
<dbReference type="InterPro" id="IPR007111">
    <property type="entry name" value="NACHT_NTPase"/>
</dbReference>
<gene>
    <name evidence="4" type="ORF">DFH08DRAFT_101134</name>
</gene>
<reference evidence="4" key="1">
    <citation type="submission" date="2023-03" db="EMBL/GenBank/DDBJ databases">
        <title>Massive genome expansion in bonnet fungi (Mycena s.s.) driven by repeated elements and novel gene families across ecological guilds.</title>
        <authorList>
            <consortium name="Lawrence Berkeley National Laboratory"/>
            <person name="Harder C.B."/>
            <person name="Miyauchi S."/>
            <person name="Viragh M."/>
            <person name="Kuo A."/>
            <person name="Thoen E."/>
            <person name="Andreopoulos B."/>
            <person name="Lu D."/>
            <person name="Skrede I."/>
            <person name="Drula E."/>
            <person name="Henrissat B."/>
            <person name="Morin E."/>
            <person name="Kohler A."/>
            <person name="Barry K."/>
            <person name="LaButti K."/>
            <person name="Morin E."/>
            <person name="Salamov A."/>
            <person name="Lipzen A."/>
            <person name="Mereny Z."/>
            <person name="Hegedus B."/>
            <person name="Baldrian P."/>
            <person name="Stursova M."/>
            <person name="Weitz H."/>
            <person name="Taylor A."/>
            <person name="Grigoriev I.V."/>
            <person name="Nagy L.G."/>
            <person name="Martin F."/>
            <person name="Kauserud H."/>
        </authorList>
    </citation>
    <scope>NUCLEOTIDE SEQUENCE</scope>
    <source>
        <strain evidence="4">CBHHK002</strain>
    </source>
</reference>
<feature type="non-terminal residue" evidence="4">
    <location>
        <position position="689"/>
    </location>
</feature>
<evidence type="ECO:0000313" key="4">
    <source>
        <dbReference type="EMBL" id="KAJ7351605.1"/>
    </source>
</evidence>
<dbReference type="Pfam" id="PF24883">
    <property type="entry name" value="NPHP3_N"/>
    <property type="match status" value="1"/>
</dbReference>
<organism evidence="4 5">
    <name type="scientific">Mycena albidolilacea</name>
    <dbReference type="NCBI Taxonomy" id="1033008"/>
    <lineage>
        <taxon>Eukaryota</taxon>
        <taxon>Fungi</taxon>
        <taxon>Dikarya</taxon>
        <taxon>Basidiomycota</taxon>
        <taxon>Agaricomycotina</taxon>
        <taxon>Agaricomycetes</taxon>
        <taxon>Agaricomycetidae</taxon>
        <taxon>Agaricales</taxon>
        <taxon>Marasmiineae</taxon>
        <taxon>Mycenaceae</taxon>
        <taxon>Mycena</taxon>
    </lineage>
</organism>
<evidence type="ECO:0000256" key="1">
    <source>
        <dbReference type="ARBA" id="ARBA00022737"/>
    </source>
</evidence>
<sequence>MSGHPKQPKTNWRGKLGRGVRNLSQRLSPEPSPRPSRSTTPAPSNRQGPAPGETAILPPNLESEPIHNDNGRDWSKGRAAKADKSDTAQFMPIGRTYGSSTIIHAHGGVGGPGGQGGVHGGGGGTGEGNKFDIRNSNVTLTNPYATELQFIKEKLTGHVAAQHKFTDQSKSLCAPGTRVEIQADILEWLSPQPGTNEHIFWITGIAGSGKSTLSATVVDNLGKQRTPVAAQFFISRNIPETTNADKIIPTIAQQLAEYSPAAARIIHDTLKNWVPTSQKDQVEALLLAPIWELSKSRDIDIILIDALDELQDAAESVMEILSPIAPRDCDLPDNVRFLITSRPEHWADISGSKTLELAVFKQYPLMTELSVSEVHNFIIARMQKITPMGWDNWPTQDQLWKLSGKANGLFHYAATALQWIGQQIRQYGKASQKRVFAQFTQMGIGQLEDLYRVILTSFEDIDNLAQDAQLRQVQLAGFQHIIGTILMLEKPLTIGQIIALLADIPEDEFDVAHFLQQLRSVLIPGTTTSFEEATPQMHKSFRDYVMGVHAPTEFRISMGHAHFVTARSCLEIIVQAGSQADVVVEYSVQHWHTHLRKAVEGGMTWEDERMENLFEQMEEEAVVNVWRAASWQVFCDVAGVGWGQLKKHANKDKMQGIPNILIKAKHVGAFPPSPMFVVLSFSRLLISSK</sequence>
<dbReference type="SUPFAM" id="SSF52540">
    <property type="entry name" value="P-loop containing nucleoside triphosphate hydrolases"/>
    <property type="match status" value="1"/>
</dbReference>
<proteinExistence type="predicted"/>
<dbReference type="PANTHER" id="PTHR10039:SF17">
    <property type="entry name" value="FUNGAL STAND N-TERMINAL GOODBYE DOMAIN-CONTAINING PROTEIN-RELATED"/>
    <property type="match status" value="1"/>
</dbReference>
<comment type="caution">
    <text evidence="4">The sequence shown here is derived from an EMBL/GenBank/DDBJ whole genome shotgun (WGS) entry which is preliminary data.</text>
</comment>